<dbReference type="EMBL" id="BOMV01000108">
    <property type="protein sequence ID" value="GIF01652.1"/>
    <property type="molecule type" value="Genomic_DNA"/>
</dbReference>
<organism evidence="3 4">
    <name type="scientific">Paractinoplanes rishiriensis</name>
    <dbReference type="NCBI Taxonomy" id="1050105"/>
    <lineage>
        <taxon>Bacteria</taxon>
        <taxon>Bacillati</taxon>
        <taxon>Actinomycetota</taxon>
        <taxon>Actinomycetes</taxon>
        <taxon>Micromonosporales</taxon>
        <taxon>Micromonosporaceae</taxon>
        <taxon>Paractinoplanes</taxon>
    </lineage>
</organism>
<evidence type="ECO:0000259" key="2">
    <source>
        <dbReference type="Pfam" id="PF03795"/>
    </source>
</evidence>
<dbReference type="Proteomes" id="UP000636960">
    <property type="component" value="Unassembled WGS sequence"/>
</dbReference>
<feature type="domain" description="YCII-related" evidence="2">
    <location>
        <begin position="15"/>
        <end position="111"/>
    </location>
</feature>
<sequence length="117" mass="12557">MKQYMLAVHSVEGAPAPSPEQMQRTFAQVDQVNAEMLGAGAWVFGGGLLPPDSATVVRVDGVSTTMTDGPFAETKEQLGGFWVIRCADLDEALAWAEKCSRACLNPVEVRPFQDEAG</sequence>
<dbReference type="PANTHER" id="PTHR35174:SF3">
    <property type="entry name" value="BLL7171 PROTEIN"/>
    <property type="match status" value="1"/>
</dbReference>
<dbReference type="RefSeq" id="WP_203790486.1">
    <property type="nucleotide sequence ID" value="NZ_BOMV01000108.1"/>
</dbReference>
<gene>
    <name evidence="3" type="ORF">Ari01nite_91160</name>
</gene>
<dbReference type="SUPFAM" id="SSF54909">
    <property type="entry name" value="Dimeric alpha+beta barrel"/>
    <property type="match status" value="1"/>
</dbReference>
<comment type="similarity">
    <text evidence="1">Belongs to the YciI family.</text>
</comment>
<accession>A0A919KD02</accession>
<dbReference type="InterPro" id="IPR011008">
    <property type="entry name" value="Dimeric_a/b-barrel"/>
</dbReference>
<dbReference type="AlphaFoldDB" id="A0A919KD02"/>
<comment type="caution">
    <text evidence="3">The sequence shown here is derived from an EMBL/GenBank/DDBJ whole genome shotgun (WGS) entry which is preliminary data.</text>
</comment>
<reference evidence="3" key="1">
    <citation type="submission" date="2021-01" db="EMBL/GenBank/DDBJ databases">
        <title>Whole genome shotgun sequence of Actinoplanes rishiriensis NBRC 108556.</title>
        <authorList>
            <person name="Komaki H."/>
            <person name="Tamura T."/>
        </authorList>
    </citation>
    <scope>NUCLEOTIDE SEQUENCE</scope>
    <source>
        <strain evidence="3">NBRC 108556</strain>
    </source>
</reference>
<dbReference type="InterPro" id="IPR005545">
    <property type="entry name" value="YCII"/>
</dbReference>
<dbReference type="PANTHER" id="PTHR35174">
    <property type="entry name" value="BLL7171 PROTEIN-RELATED"/>
    <property type="match status" value="1"/>
</dbReference>
<dbReference type="Gene3D" id="3.30.70.1060">
    <property type="entry name" value="Dimeric alpha+beta barrel"/>
    <property type="match status" value="1"/>
</dbReference>
<evidence type="ECO:0000256" key="1">
    <source>
        <dbReference type="ARBA" id="ARBA00007689"/>
    </source>
</evidence>
<evidence type="ECO:0000313" key="3">
    <source>
        <dbReference type="EMBL" id="GIF01652.1"/>
    </source>
</evidence>
<proteinExistence type="inferred from homology"/>
<protein>
    <recommendedName>
        <fullName evidence="2">YCII-related domain-containing protein</fullName>
    </recommendedName>
</protein>
<keyword evidence="4" id="KW-1185">Reference proteome</keyword>
<dbReference type="Pfam" id="PF03795">
    <property type="entry name" value="YCII"/>
    <property type="match status" value="1"/>
</dbReference>
<name>A0A919KD02_9ACTN</name>
<evidence type="ECO:0000313" key="4">
    <source>
        <dbReference type="Proteomes" id="UP000636960"/>
    </source>
</evidence>